<evidence type="ECO:0000259" key="6">
    <source>
        <dbReference type="Pfam" id="PF02782"/>
    </source>
</evidence>
<comment type="caution">
    <text evidence="7">The sequence shown here is derived from an EMBL/GenBank/DDBJ whole genome shotgun (WGS) entry which is preliminary data.</text>
</comment>
<feature type="domain" description="Carbohydrate kinase FGGY N-terminal" evidence="5">
    <location>
        <begin position="24"/>
        <end position="263"/>
    </location>
</feature>
<dbReference type="OrthoDB" id="9805576at2"/>
<reference evidence="7 8" key="1">
    <citation type="submission" date="2018-03" db="EMBL/GenBank/DDBJ databases">
        <title>The draft genome of Mesorhizobium sp. 6GN-30.</title>
        <authorList>
            <person name="Liu L."/>
            <person name="Li L."/>
            <person name="Wang T."/>
            <person name="Zhang X."/>
            <person name="Liang L."/>
        </authorList>
    </citation>
    <scope>NUCLEOTIDE SEQUENCE [LARGE SCALE GENOMIC DNA]</scope>
    <source>
        <strain evidence="7 8">6GN30</strain>
    </source>
</reference>
<dbReference type="GO" id="GO:0005975">
    <property type="term" value="P:carbohydrate metabolic process"/>
    <property type="evidence" value="ECO:0007669"/>
    <property type="project" value="InterPro"/>
</dbReference>
<keyword evidence="3 4" id="KW-0418">Kinase</keyword>
<organism evidence="7 8">
    <name type="scientific">Kumtagia ephedrae</name>
    <dbReference type="NCBI Taxonomy" id="2116701"/>
    <lineage>
        <taxon>Bacteria</taxon>
        <taxon>Pseudomonadati</taxon>
        <taxon>Pseudomonadota</taxon>
        <taxon>Alphaproteobacteria</taxon>
        <taxon>Hyphomicrobiales</taxon>
        <taxon>Phyllobacteriaceae</taxon>
        <taxon>Kumtagia</taxon>
    </lineage>
</organism>
<name>A0A2P7SAW0_9HYPH</name>
<dbReference type="SUPFAM" id="SSF53067">
    <property type="entry name" value="Actin-like ATPase domain"/>
    <property type="match status" value="2"/>
</dbReference>
<evidence type="ECO:0000256" key="3">
    <source>
        <dbReference type="ARBA" id="ARBA00022777"/>
    </source>
</evidence>
<dbReference type="Pfam" id="PF00370">
    <property type="entry name" value="FGGY_N"/>
    <property type="match status" value="1"/>
</dbReference>
<dbReference type="InterPro" id="IPR043129">
    <property type="entry name" value="ATPase_NBD"/>
</dbReference>
<evidence type="ECO:0000313" key="7">
    <source>
        <dbReference type="EMBL" id="PSJ59626.1"/>
    </source>
</evidence>
<dbReference type="GO" id="GO:0016301">
    <property type="term" value="F:kinase activity"/>
    <property type="evidence" value="ECO:0007669"/>
    <property type="project" value="UniProtKB-KW"/>
</dbReference>
<dbReference type="CDD" id="cd07802">
    <property type="entry name" value="ASKHA_NBD_FGGY_EcLyxK-like"/>
    <property type="match status" value="1"/>
</dbReference>
<dbReference type="PROSITE" id="PS00445">
    <property type="entry name" value="FGGY_KINASES_2"/>
    <property type="match status" value="1"/>
</dbReference>
<keyword evidence="8" id="KW-1185">Reference proteome</keyword>
<dbReference type="Pfam" id="PF02782">
    <property type="entry name" value="FGGY_C"/>
    <property type="match status" value="1"/>
</dbReference>
<dbReference type="PIRSF" id="PIRSF000538">
    <property type="entry name" value="GlpK"/>
    <property type="match status" value="1"/>
</dbReference>
<dbReference type="AlphaFoldDB" id="A0A2P7SAW0"/>
<dbReference type="PANTHER" id="PTHR43095">
    <property type="entry name" value="SUGAR KINASE"/>
    <property type="match status" value="1"/>
</dbReference>
<gene>
    <name evidence="7" type="ORF">C7I84_13450</name>
</gene>
<comment type="similarity">
    <text evidence="1 4">Belongs to the FGGY kinase family.</text>
</comment>
<dbReference type="Proteomes" id="UP000241229">
    <property type="component" value="Unassembled WGS sequence"/>
</dbReference>
<dbReference type="Gene3D" id="3.30.420.40">
    <property type="match status" value="2"/>
</dbReference>
<dbReference type="PANTHER" id="PTHR43095:SF3">
    <property type="entry name" value="L-XYLULOSE_3-KETO-L-GULONATE KINASE"/>
    <property type="match status" value="1"/>
</dbReference>
<feature type="domain" description="Carbohydrate kinase FGGY C-terminal" evidence="6">
    <location>
        <begin position="277"/>
        <end position="470"/>
    </location>
</feature>
<accession>A0A2P7SAW0</accession>
<evidence type="ECO:0000259" key="5">
    <source>
        <dbReference type="Pfam" id="PF00370"/>
    </source>
</evidence>
<dbReference type="InterPro" id="IPR050406">
    <property type="entry name" value="FGGY_Carb_Kinase"/>
</dbReference>
<evidence type="ECO:0000256" key="1">
    <source>
        <dbReference type="ARBA" id="ARBA00009156"/>
    </source>
</evidence>
<dbReference type="EMBL" id="PXYK01000011">
    <property type="protein sequence ID" value="PSJ59626.1"/>
    <property type="molecule type" value="Genomic_DNA"/>
</dbReference>
<dbReference type="InterPro" id="IPR018483">
    <property type="entry name" value="Carb_kinase_FGGY_CS"/>
</dbReference>
<keyword evidence="2 4" id="KW-0808">Transferase</keyword>
<protein>
    <submittedName>
        <fullName evidence="7">Carbohydrate kinase</fullName>
    </submittedName>
</protein>
<evidence type="ECO:0000256" key="4">
    <source>
        <dbReference type="RuleBase" id="RU003733"/>
    </source>
</evidence>
<sequence>MARPAARRRRPSAPGGVSMRERLIGIDAGGTMTKVVLFDGRGNELACERRPNVMLLPQEGWTERDAEGMWRATCESLRALMEKTGTDPADIVAVTPSGYGGGVYLVDADGVPVRNALVSTDTRSIPLIDAWKRSGRAAAVSRCIEQQMWPGQTLSILAWMQQNEPETLRRTAHVLSCKDFLRMRLCGDISTDPTDAGCAGIISVSRAAISREAFEVAALQAWLDRLPPIGSPLEVVGGVGAEAAAATGLRAGTPVVRGVYDVVGCSLASGVERPDQLAAVAGTFSIHSTLHARPALDPLPTIQTPYPVGGQVLATTATPTSASNLEWLCKTMLSAEAERAFLEGRSVYEVCNDLVAGALDRQNNILFFPFLYDGPRGAPGGFLGLRAGAQLADIVRAVYEGVVFAHRYDMSYLLTGPDAADPKVIRLAGGPSRSAVWAQMFADGLGLPVEIASGSEFGAKGGAICAAVAAGLYADVPDAIRNMVKVEQRYEPDAERAAVLSAKYGTYLTAIDVVADLWSGDRAEAPPLRARAV</sequence>
<proteinExistence type="inferred from homology"/>
<dbReference type="InterPro" id="IPR000577">
    <property type="entry name" value="Carb_kinase_FGGY"/>
</dbReference>
<dbReference type="InterPro" id="IPR018484">
    <property type="entry name" value="FGGY_N"/>
</dbReference>
<dbReference type="GO" id="GO:0016773">
    <property type="term" value="F:phosphotransferase activity, alcohol group as acceptor"/>
    <property type="evidence" value="ECO:0007669"/>
    <property type="project" value="InterPro"/>
</dbReference>
<evidence type="ECO:0000313" key="8">
    <source>
        <dbReference type="Proteomes" id="UP000241229"/>
    </source>
</evidence>
<evidence type="ECO:0000256" key="2">
    <source>
        <dbReference type="ARBA" id="ARBA00022679"/>
    </source>
</evidence>
<dbReference type="InterPro" id="IPR018485">
    <property type="entry name" value="FGGY_C"/>
</dbReference>